<dbReference type="NCBIfam" id="TIGR01877">
    <property type="entry name" value="cas_cas6"/>
    <property type="match status" value="1"/>
</dbReference>
<dbReference type="OrthoDB" id="956004at2"/>
<dbReference type="AlphaFoldDB" id="A0A4R2E7E6"/>
<sequence length="219" mass="24612">MRLHIKTSPSTSIVPFDHLPVIVGTVHKWLGENNNLHGTLSLYSFSWLRGGKRKDNGLEFKNGASFFISFFDDEYARKTIKTILDQPYINWGMSVVEVMIEETPAEMYGECFFAASPILIKRQVDGKVKHLIYSDMEANSCLEETLRHKMEVAGLEDDTLKIGFDTDYAKATTKLVRYKGIDNRANLCPIKIIAKPETKVFAWLVGLGNSTGIGFGAIK</sequence>
<feature type="domain" description="CRISPR associated protein Cas6 C-terminal" evidence="2">
    <location>
        <begin position="111"/>
        <end position="218"/>
    </location>
</feature>
<dbReference type="Proteomes" id="UP000294830">
    <property type="component" value="Unassembled WGS sequence"/>
</dbReference>
<reference evidence="3 4" key="1">
    <citation type="submission" date="2019-03" db="EMBL/GenBank/DDBJ databases">
        <title>Genomic Encyclopedia of Archaeal and Bacterial Type Strains, Phase II (KMG-II): from individual species to whole genera.</title>
        <authorList>
            <person name="Goeker M."/>
        </authorList>
    </citation>
    <scope>NUCLEOTIDE SEQUENCE [LARGE SCALE GENOMIC DNA]</scope>
    <source>
        <strain evidence="3 4">RL-C</strain>
    </source>
</reference>
<dbReference type="InterPro" id="IPR045747">
    <property type="entry name" value="CRISPR-assoc_prot_Cas6_N_sf"/>
</dbReference>
<accession>A0A4R2E7E6</accession>
<comment type="caution">
    <text evidence="3">The sequence shown here is derived from an EMBL/GenBank/DDBJ whole genome shotgun (WGS) entry which is preliminary data.</text>
</comment>
<proteinExistence type="predicted"/>
<dbReference type="InterPro" id="IPR049435">
    <property type="entry name" value="Cas_Cas6_C"/>
</dbReference>
<keyword evidence="4" id="KW-1185">Reference proteome</keyword>
<dbReference type="Gene3D" id="3.30.70.1890">
    <property type="match status" value="1"/>
</dbReference>
<dbReference type="GO" id="GO:0051607">
    <property type="term" value="P:defense response to virus"/>
    <property type="evidence" value="ECO:0007669"/>
    <property type="project" value="UniProtKB-KW"/>
</dbReference>
<dbReference type="EMBL" id="SLWB01000018">
    <property type="protein sequence ID" value="TCN62706.1"/>
    <property type="molecule type" value="Genomic_DNA"/>
</dbReference>
<protein>
    <submittedName>
        <fullName evidence="3">CRISPR-associated endoribonuclease Cas6</fullName>
    </submittedName>
</protein>
<dbReference type="Gene3D" id="3.30.70.1900">
    <property type="match status" value="1"/>
</dbReference>
<evidence type="ECO:0000256" key="1">
    <source>
        <dbReference type="ARBA" id="ARBA00023118"/>
    </source>
</evidence>
<evidence type="ECO:0000313" key="3">
    <source>
        <dbReference type="EMBL" id="TCN62706.1"/>
    </source>
</evidence>
<evidence type="ECO:0000259" key="2">
    <source>
        <dbReference type="Pfam" id="PF01881"/>
    </source>
</evidence>
<name>A0A4R2E7E6_9BACT</name>
<evidence type="ECO:0000313" key="4">
    <source>
        <dbReference type="Proteomes" id="UP000294830"/>
    </source>
</evidence>
<keyword evidence="1" id="KW-0051">Antiviral defense</keyword>
<dbReference type="RefSeq" id="WP_131840368.1">
    <property type="nucleotide sequence ID" value="NZ_SLWB01000018.1"/>
</dbReference>
<dbReference type="InterPro" id="IPR010156">
    <property type="entry name" value="CRISPR-assoc_prot_Cas6"/>
</dbReference>
<gene>
    <name evidence="3" type="ORF">CLV25_11832</name>
</gene>
<dbReference type="Pfam" id="PF01881">
    <property type="entry name" value="Cas_Cas6_C"/>
    <property type="match status" value="1"/>
</dbReference>
<organism evidence="3 4">
    <name type="scientific">Acetobacteroides hydrogenigenes</name>
    <dbReference type="NCBI Taxonomy" id="979970"/>
    <lineage>
        <taxon>Bacteria</taxon>
        <taxon>Pseudomonadati</taxon>
        <taxon>Bacteroidota</taxon>
        <taxon>Bacteroidia</taxon>
        <taxon>Bacteroidales</taxon>
        <taxon>Rikenellaceae</taxon>
        <taxon>Acetobacteroides</taxon>
    </lineage>
</organism>
<dbReference type="CDD" id="cd21140">
    <property type="entry name" value="Cas6_I-like"/>
    <property type="match status" value="1"/>
</dbReference>
<dbReference type="GO" id="GO:0016788">
    <property type="term" value="F:hydrolase activity, acting on ester bonds"/>
    <property type="evidence" value="ECO:0007669"/>
    <property type="project" value="InterPro"/>
</dbReference>